<sequence>MRPVKRLSGTIVLAFGSNVKWSLAPKNILKAFFGAFEELKDYRIVFSYNGKPRQVPKHIKLSPWMQQKEILNHPKTKLLIGHSGLKSEFFVYLGYAELLNKYHMTKHDVLEAIYEILNNFEFKKGKMEKLRSIYLDKIIQPMDLAEFYVNRAVKSYKNNGKVVFGRKGMDLAWINYLNLDFLLIVFSLIWIVWK</sequence>
<protein>
    <submittedName>
        <fullName evidence="2">Glucuronosyltransferase</fullName>
    </submittedName>
</protein>
<evidence type="ECO:0000313" key="2">
    <source>
        <dbReference type="WBParaSite" id="JU765_v2.g2341.t1"/>
    </source>
</evidence>
<proteinExistence type="predicted"/>
<evidence type="ECO:0000313" key="1">
    <source>
        <dbReference type="Proteomes" id="UP000887576"/>
    </source>
</evidence>
<organism evidence="1 2">
    <name type="scientific">Panagrolaimus sp. JU765</name>
    <dbReference type="NCBI Taxonomy" id="591449"/>
    <lineage>
        <taxon>Eukaryota</taxon>
        <taxon>Metazoa</taxon>
        <taxon>Ecdysozoa</taxon>
        <taxon>Nematoda</taxon>
        <taxon>Chromadorea</taxon>
        <taxon>Rhabditida</taxon>
        <taxon>Tylenchina</taxon>
        <taxon>Panagrolaimomorpha</taxon>
        <taxon>Panagrolaimoidea</taxon>
        <taxon>Panagrolaimidae</taxon>
        <taxon>Panagrolaimus</taxon>
    </lineage>
</organism>
<reference evidence="2" key="1">
    <citation type="submission" date="2022-11" db="UniProtKB">
        <authorList>
            <consortium name="WormBaseParasite"/>
        </authorList>
    </citation>
    <scope>IDENTIFICATION</scope>
</reference>
<accession>A0AC34R1B3</accession>
<dbReference type="Proteomes" id="UP000887576">
    <property type="component" value="Unplaced"/>
</dbReference>
<name>A0AC34R1B3_9BILA</name>
<dbReference type="WBParaSite" id="JU765_v2.g2341.t1">
    <property type="protein sequence ID" value="JU765_v2.g2341.t1"/>
    <property type="gene ID" value="JU765_v2.g2341"/>
</dbReference>